<dbReference type="Pfam" id="PF14134">
    <property type="entry name" value="DUF4301"/>
    <property type="match status" value="1"/>
</dbReference>
<dbReference type="EMBL" id="QKZK01000016">
    <property type="protein sequence ID" value="PZX15363.1"/>
    <property type="molecule type" value="Genomic_DNA"/>
</dbReference>
<dbReference type="AlphaFoldDB" id="A0A2W7N6M7"/>
<dbReference type="SUPFAM" id="SSF53448">
    <property type="entry name" value="Nucleotide-diphospho-sugar transferases"/>
    <property type="match status" value="1"/>
</dbReference>
<dbReference type="OrthoDB" id="5572060at2"/>
<dbReference type="Proteomes" id="UP000249239">
    <property type="component" value="Unassembled WGS sequence"/>
</dbReference>
<evidence type="ECO:0000313" key="2">
    <source>
        <dbReference type="EMBL" id="PZX15363.1"/>
    </source>
</evidence>
<dbReference type="InterPro" id="IPR029044">
    <property type="entry name" value="Nucleotide-diphossugar_trans"/>
</dbReference>
<accession>A0A2W7N6M7</accession>
<feature type="domain" description="DUF4301" evidence="1">
    <location>
        <begin position="5"/>
        <end position="506"/>
    </location>
</feature>
<reference evidence="2 3" key="1">
    <citation type="submission" date="2018-06" db="EMBL/GenBank/DDBJ databases">
        <title>Genomic Encyclopedia of Archaeal and Bacterial Type Strains, Phase II (KMG-II): from individual species to whole genera.</title>
        <authorList>
            <person name="Goeker M."/>
        </authorList>
    </citation>
    <scope>NUCLEOTIDE SEQUENCE [LARGE SCALE GENOMIC DNA]</scope>
    <source>
        <strain evidence="2 3">DSM 6779</strain>
    </source>
</reference>
<keyword evidence="3" id="KW-1185">Reference proteome</keyword>
<sequence length="510" mass="57248">MLSVNDQLQLEQKGITIEKIEMQLSHFKDGFPFMNIVKAATVDNGILRVDTNATQHAVQMFDDEVKNGLSITKFVPASGAATRMFKALFDYLNKLSDEAPAEMPKPVAEFIERLPDFPFFDELEKCMGMDLKKLSVRKDNAEEILSTFLLNTGMNYGGLPKGVLKFHGQGKQARTPIEEHLLEAALYGRDARGKAKLHFTVSPEHEALFQQITDAKKGEYEKRFDVSIEVSFSHQKTATDTLAVTPDNQPFRTDSGDLLFRPAGHGALIENLNDLDSDLIFIKNIDNVVPEHRVAETVTYKKVLAGTLCRMRKKVFEVLSNLDQLELKTIRTQIIPQLEKDLLLQLPDIVKNADDVHLKKQLHTYLNRPMRVCGMVRNLGEPGGGPFWVMNGDNSLSLQIVESSQIDLSNAARKAVFDGSSHFNPVDLVCAVKNYRGEKFNLLLYVDPDTGFISEKSQNGRPLKALELPGLWNGAMAHWLTMFVEVPLTTFNPVKTINDLLRAEHQPVKS</sequence>
<dbReference type="RefSeq" id="WP_111446047.1">
    <property type="nucleotide sequence ID" value="NZ_QKZK01000016.1"/>
</dbReference>
<protein>
    <submittedName>
        <fullName evidence="2">Uncharacterized protein DUF4301</fullName>
    </submittedName>
</protein>
<organism evidence="2 3">
    <name type="scientific">Breznakibacter xylanolyticus</name>
    <dbReference type="NCBI Taxonomy" id="990"/>
    <lineage>
        <taxon>Bacteria</taxon>
        <taxon>Pseudomonadati</taxon>
        <taxon>Bacteroidota</taxon>
        <taxon>Bacteroidia</taxon>
        <taxon>Marinilabiliales</taxon>
        <taxon>Marinilabiliaceae</taxon>
        <taxon>Breznakibacter</taxon>
    </lineage>
</organism>
<evidence type="ECO:0000313" key="3">
    <source>
        <dbReference type="Proteomes" id="UP000249239"/>
    </source>
</evidence>
<proteinExistence type="predicted"/>
<name>A0A2W7N6M7_9BACT</name>
<gene>
    <name evidence="2" type="ORF">LX69_02201</name>
</gene>
<comment type="caution">
    <text evidence="2">The sequence shown here is derived from an EMBL/GenBank/DDBJ whole genome shotgun (WGS) entry which is preliminary data.</text>
</comment>
<dbReference type="InterPro" id="IPR025393">
    <property type="entry name" value="DUF4301"/>
</dbReference>
<evidence type="ECO:0000259" key="1">
    <source>
        <dbReference type="Pfam" id="PF14134"/>
    </source>
</evidence>